<evidence type="ECO:0000313" key="1">
    <source>
        <dbReference type="EMBL" id="CAB4153621.1"/>
    </source>
</evidence>
<name>A0A6J5N6F7_9CAUD</name>
<accession>A0A6J5N6F7</accession>
<proteinExistence type="predicted"/>
<gene>
    <name evidence="1" type="ORF">UFOVP636_13</name>
</gene>
<organism evidence="1">
    <name type="scientific">uncultured Caudovirales phage</name>
    <dbReference type="NCBI Taxonomy" id="2100421"/>
    <lineage>
        <taxon>Viruses</taxon>
        <taxon>Duplodnaviria</taxon>
        <taxon>Heunggongvirae</taxon>
        <taxon>Uroviricota</taxon>
        <taxon>Caudoviricetes</taxon>
        <taxon>Peduoviridae</taxon>
        <taxon>Maltschvirus</taxon>
        <taxon>Maltschvirus maltsch</taxon>
    </lineage>
</organism>
<reference evidence="1" key="1">
    <citation type="submission" date="2020-04" db="EMBL/GenBank/DDBJ databases">
        <authorList>
            <person name="Chiriac C."/>
            <person name="Salcher M."/>
            <person name="Ghai R."/>
            <person name="Kavagutti S V."/>
        </authorList>
    </citation>
    <scope>NUCLEOTIDE SEQUENCE</scope>
</reference>
<dbReference type="EMBL" id="LR796597">
    <property type="protein sequence ID" value="CAB4153621.1"/>
    <property type="molecule type" value="Genomic_DNA"/>
</dbReference>
<sequence>MQTPSVLKLRDIFSRKGYAWMNFHIVGIRSTANEKNKFDDFIGIVDGENVYWFNCTTNAGRHWLLNLMNPKGCAVLKPNQYINAYKIGLHQGKYKALVQYAPIEVYRDNNKNEIAEEIGVVDKGLFGINIHRANPNATSSLIEKWSAGCQVINNPVQFENFMNRIQSSGMNYFTYTLLKESEL</sequence>
<protein>
    <submittedName>
        <fullName evidence="1">Uncharacterized protein</fullName>
    </submittedName>
</protein>